<accession>A0A0E9USF5</accession>
<evidence type="ECO:0000313" key="1">
    <source>
        <dbReference type="EMBL" id="JAH67888.1"/>
    </source>
</evidence>
<reference evidence="1" key="1">
    <citation type="submission" date="2014-11" db="EMBL/GenBank/DDBJ databases">
        <authorList>
            <person name="Amaro Gonzalez C."/>
        </authorList>
    </citation>
    <scope>NUCLEOTIDE SEQUENCE</scope>
</reference>
<reference evidence="1" key="2">
    <citation type="journal article" date="2015" name="Fish Shellfish Immunol.">
        <title>Early steps in the European eel (Anguilla anguilla)-Vibrio vulnificus interaction in the gills: Role of the RtxA13 toxin.</title>
        <authorList>
            <person name="Callol A."/>
            <person name="Pajuelo D."/>
            <person name="Ebbesson L."/>
            <person name="Teles M."/>
            <person name="MacKenzie S."/>
            <person name="Amaro C."/>
        </authorList>
    </citation>
    <scope>NUCLEOTIDE SEQUENCE</scope>
</reference>
<dbReference type="AlphaFoldDB" id="A0A0E9USF5"/>
<dbReference type="EMBL" id="GBXM01040689">
    <property type="protein sequence ID" value="JAH67888.1"/>
    <property type="molecule type" value="Transcribed_RNA"/>
</dbReference>
<organism evidence="1">
    <name type="scientific">Anguilla anguilla</name>
    <name type="common">European freshwater eel</name>
    <name type="synonym">Muraena anguilla</name>
    <dbReference type="NCBI Taxonomy" id="7936"/>
    <lineage>
        <taxon>Eukaryota</taxon>
        <taxon>Metazoa</taxon>
        <taxon>Chordata</taxon>
        <taxon>Craniata</taxon>
        <taxon>Vertebrata</taxon>
        <taxon>Euteleostomi</taxon>
        <taxon>Actinopterygii</taxon>
        <taxon>Neopterygii</taxon>
        <taxon>Teleostei</taxon>
        <taxon>Anguilliformes</taxon>
        <taxon>Anguillidae</taxon>
        <taxon>Anguilla</taxon>
    </lineage>
</organism>
<name>A0A0E9USF5_ANGAN</name>
<proteinExistence type="predicted"/>
<protein>
    <submittedName>
        <fullName evidence="1">Uncharacterized protein</fullName>
    </submittedName>
</protein>
<sequence>MRSRGEREHSWATAKERFYAFCPATYTIMTFSVKE</sequence>